<reference evidence="5" key="1">
    <citation type="submission" date="2016-10" db="EMBL/GenBank/DDBJ databases">
        <authorList>
            <person name="Varghese N."/>
            <person name="Submissions S."/>
        </authorList>
    </citation>
    <scope>NUCLEOTIDE SEQUENCE [LARGE SCALE GENOMIC DNA]</scope>
    <source>
        <strain evidence="5">DSM 17933</strain>
    </source>
</reference>
<dbReference type="PROSITE" id="PS51257">
    <property type="entry name" value="PROKAR_LIPOPROTEIN"/>
    <property type="match status" value="1"/>
</dbReference>
<organism evidence="4 5">
    <name type="scientific">Pedobacter terrae</name>
    <dbReference type="NCBI Taxonomy" id="405671"/>
    <lineage>
        <taxon>Bacteria</taxon>
        <taxon>Pseudomonadati</taxon>
        <taxon>Bacteroidota</taxon>
        <taxon>Sphingobacteriia</taxon>
        <taxon>Sphingobacteriales</taxon>
        <taxon>Sphingobacteriaceae</taxon>
        <taxon>Pedobacter</taxon>
    </lineage>
</organism>
<dbReference type="OrthoDB" id="883203at2"/>
<keyword evidence="2" id="KW-0732">Signal</keyword>
<evidence type="ECO:0000256" key="1">
    <source>
        <dbReference type="SAM" id="MobiDB-lite"/>
    </source>
</evidence>
<dbReference type="InterPro" id="IPR012347">
    <property type="entry name" value="Ferritin-like"/>
</dbReference>
<dbReference type="RefSeq" id="WP_090496364.1">
    <property type="nucleotide sequence ID" value="NZ_FNCH01000001.1"/>
</dbReference>
<keyword evidence="5" id="KW-1185">Reference proteome</keyword>
<dbReference type="Gene3D" id="1.20.1260.10">
    <property type="match status" value="1"/>
</dbReference>
<sequence>MKKIFLLSTAFALALSFQACQTADKKSATTKDSVSGDTTMVNGNHVAGSESTESGVDEAGATFLRKAAVGGIMEVEAAKIAAKNAQSAEVKDFAAKMLTDHTKANAELKALAINKKVITPDALPADEQIHLDGMKKMTGAAFDKHYMDMMVTDHEKTVALFKQGTENRDQSIKEWAANTLKVIESHNEMAKKIVAGLK</sequence>
<proteinExistence type="predicted"/>
<feature type="region of interest" description="Disordered" evidence="1">
    <location>
        <begin position="28"/>
        <end position="54"/>
    </location>
</feature>
<feature type="signal peptide" evidence="2">
    <location>
        <begin position="1"/>
        <end position="22"/>
    </location>
</feature>
<dbReference type="AlphaFoldDB" id="A0A1G7NM94"/>
<accession>A0A1G7NM94</accession>
<dbReference type="Pfam" id="PF13628">
    <property type="entry name" value="DUF4142"/>
    <property type="match status" value="1"/>
</dbReference>
<evidence type="ECO:0000259" key="3">
    <source>
        <dbReference type="Pfam" id="PF13628"/>
    </source>
</evidence>
<evidence type="ECO:0000313" key="4">
    <source>
        <dbReference type="EMBL" id="SDF75027.1"/>
    </source>
</evidence>
<dbReference type="PANTHER" id="PTHR38593:SF1">
    <property type="entry name" value="BLR2558 PROTEIN"/>
    <property type="match status" value="1"/>
</dbReference>
<dbReference type="PANTHER" id="PTHR38593">
    <property type="entry name" value="BLR2558 PROTEIN"/>
    <property type="match status" value="1"/>
</dbReference>
<feature type="domain" description="DUF4142" evidence="3">
    <location>
        <begin position="61"/>
        <end position="193"/>
    </location>
</feature>
<gene>
    <name evidence="4" type="ORF">SAMN05421827_101409</name>
</gene>
<evidence type="ECO:0000256" key="2">
    <source>
        <dbReference type="SAM" id="SignalP"/>
    </source>
</evidence>
<dbReference type="InterPro" id="IPR025419">
    <property type="entry name" value="DUF4142"/>
</dbReference>
<evidence type="ECO:0000313" key="5">
    <source>
        <dbReference type="Proteomes" id="UP000199643"/>
    </source>
</evidence>
<dbReference type="Proteomes" id="UP000199643">
    <property type="component" value="Unassembled WGS sequence"/>
</dbReference>
<feature type="chain" id="PRO_5011632093" evidence="2">
    <location>
        <begin position="23"/>
        <end position="198"/>
    </location>
</feature>
<protein>
    <submittedName>
        <fullName evidence="4">Putative membrane protein</fullName>
    </submittedName>
</protein>
<feature type="compositionally biased region" description="Polar residues" evidence="1">
    <location>
        <begin position="30"/>
        <end position="42"/>
    </location>
</feature>
<dbReference type="STRING" id="405671.SAMN05421827_101409"/>
<name>A0A1G7NM94_9SPHI</name>
<dbReference type="EMBL" id="FNCH01000001">
    <property type="protein sequence ID" value="SDF75027.1"/>
    <property type="molecule type" value="Genomic_DNA"/>
</dbReference>